<feature type="transmembrane region" description="Helical" evidence="10">
    <location>
        <begin position="7"/>
        <end position="28"/>
    </location>
</feature>
<keyword evidence="7" id="KW-0408">Iron</keyword>
<keyword evidence="5" id="KW-1278">Translocase</keyword>
<dbReference type="SUPFAM" id="SSF54862">
    <property type="entry name" value="4Fe-4S ferredoxins"/>
    <property type="match status" value="2"/>
</dbReference>
<dbReference type="InterPro" id="IPR010207">
    <property type="entry name" value="Elect_transpt_cplx_RnfB/RsxB"/>
</dbReference>
<dbReference type="GO" id="GO:0009055">
    <property type="term" value="F:electron transfer activity"/>
    <property type="evidence" value="ECO:0007669"/>
    <property type="project" value="InterPro"/>
</dbReference>
<evidence type="ECO:0000256" key="6">
    <source>
        <dbReference type="ARBA" id="ARBA00022982"/>
    </source>
</evidence>
<dbReference type="Pfam" id="PF12838">
    <property type="entry name" value="Fer4_7"/>
    <property type="match status" value="1"/>
</dbReference>
<keyword evidence="10" id="KW-0812">Transmembrane</keyword>
<gene>
    <name evidence="13" type="primary">rsxB_86</name>
    <name evidence="13" type="ORF">SDC9_112063</name>
</gene>
<evidence type="ECO:0000256" key="8">
    <source>
        <dbReference type="ARBA" id="ARBA00023014"/>
    </source>
</evidence>
<evidence type="ECO:0000256" key="2">
    <source>
        <dbReference type="ARBA" id="ARBA00022485"/>
    </source>
</evidence>
<dbReference type="PANTHER" id="PTHR43560:SF1">
    <property type="entry name" value="ION-TRANSLOCATING OXIDOREDUCTASE COMPLEX SUBUNIT B"/>
    <property type="match status" value="1"/>
</dbReference>
<keyword evidence="9 10" id="KW-0472">Membrane</keyword>
<dbReference type="GO" id="GO:0046872">
    <property type="term" value="F:metal ion binding"/>
    <property type="evidence" value="ECO:0007669"/>
    <property type="project" value="UniProtKB-KW"/>
</dbReference>
<keyword evidence="8" id="KW-0411">Iron-sulfur</keyword>
<dbReference type="Pfam" id="PF00037">
    <property type="entry name" value="Fer4"/>
    <property type="match status" value="1"/>
</dbReference>
<keyword evidence="6" id="KW-0249">Electron transport</keyword>
<keyword evidence="4" id="KW-0677">Repeat</keyword>
<comment type="caution">
    <text evidence="13">The sequence shown here is derived from an EMBL/GenBank/DDBJ whole genome shotgun (WGS) entry which is preliminary data.</text>
</comment>
<evidence type="ECO:0000256" key="9">
    <source>
        <dbReference type="ARBA" id="ARBA00023136"/>
    </source>
</evidence>
<name>A0A645BKV7_9ZZZZ</name>
<evidence type="ECO:0000259" key="12">
    <source>
        <dbReference type="PROSITE" id="PS51656"/>
    </source>
</evidence>
<dbReference type="PROSITE" id="PS00198">
    <property type="entry name" value="4FE4S_FER_1"/>
    <property type="match status" value="2"/>
</dbReference>
<feature type="domain" description="4Fe-4S ferredoxin-type" evidence="11">
    <location>
        <begin position="238"/>
        <end position="268"/>
    </location>
</feature>
<sequence length="288" mass="30014">MAQYLPILYAIAALGGLGILFGLVLGIADQKFAVEVDERVSAVRAAVAGANCGACGYAGCDAYAEAVVRGEAKANACTPGGTKTVKAIAAIMGVNAEELKPMVARVRCQGTCDRVTMRYDYSGVPSCRAVSGISGGPNACEFGCVGFGECLFACAFGAIRMIDGIAVIDDDVCTGCGMCVDVCPRNIIQMLPKDQTVVVMCRNEATGKRAVLQCKTACVGCKRCEKACPSDSIKVVKGVAIIDESTCTRCGACIPVCPMHCIVNFYERNMEDVAAVTAQAALNEIEIP</sequence>
<feature type="domain" description="4Fe-4S ferredoxin-type" evidence="11">
    <location>
        <begin position="208"/>
        <end position="237"/>
    </location>
</feature>
<evidence type="ECO:0000313" key="13">
    <source>
        <dbReference type="EMBL" id="MPM65171.1"/>
    </source>
</evidence>
<dbReference type="Gene3D" id="1.10.15.40">
    <property type="entry name" value="Electron transport complex subunit B, putative Fe-S cluster"/>
    <property type="match status" value="1"/>
</dbReference>
<dbReference type="NCBIfam" id="TIGR01944">
    <property type="entry name" value="rnfB"/>
    <property type="match status" value="1"/>
</dbReference>
<keyword evidence="10" id="KW-1133">Transmembrane helix</keyword>
<dbReference type="PANTHER" id="PTHR43560">
    <property type="entry name" value="ION-TRANSLOCATING OXIDOREDUCTASE COMPLEX SUBUNIT B"/>
    <property type="match status" value="1"/>
</dbReference>
<evidence type="ECO:0000259" key="11">
    <source>
        <dbReference type="PROSITE" id="PS51379"/>
    </source>
</evidence>
<evidence type="ECO:0000256" key="10">
    <source>
        <dbReference type="SAM" id="Phobius"/>
    </source>
</evidence>
<dbReference type="InterPro" id="IPR050395">
    <property type="entry name" value="4Fe4S_Ferredoxin_RnfB"/>
</dbReference>
<keyword evidence="2" id="KW-0004">4Fe-4S</keyword>
<evidence type="ECO:0000256" key="1">
    <source>
        <dbReference type="ARBA" id="ARBA00022448"/>
    </source>
</evidence>
<accession>A0A645BKV7</accession>
<evidence type="ECO:0000256" key="5">
    <source>
        <dbReference type="ARBA" id="ARBA00022967"/>
    </source>
</evidence>
<reference evidence="13" key="1">
    <citation type="submission" date="2019-08" db="EMBL/GenBank/DDBJ databases">
        <authorList>
            <person name="Kucharzyk K."/>
            <person name="Murdoch R.W."/>
            <person name="Higgins S."/>
            <person name="Loffler F."/>
        </authorList>
    </citation>
    <scope>NUCLEOTIDE SEQUENCE</scope>
</reference>
<dbReference type="CDD" id="cd10549">
    <property type="entry name" value="MtMvhB_like"/>
    <property type="match status" value="1"/>
</dbReference>
<keyword evidence="3" id="KW-0479">Metal-binding</keyword>
<dbReference type="Pfam" id="PF04060">
    <property type="entry name" value="FeS"/>
    <property type="match status" value="1"/>
</dbReference>
<dbReference type="PROSITE" id="PS51656">
    <property type="entry name" value="4FE4S"/>
    <property type="match status" value="1"/>
</dbReference>
<keyword evidence="1" id="KW-0813">Transport</keyword>
<dbReference type="InterPro" id="IPR017896">
    <property type="entry name" value="4Fe4S_Fe-S-bd"/>
</dbReference>
<dbReference type="InterPro" id="IPR007202">
    <property type="entry name" value="4Fe-4S_dom"/>
</dbReference>
<dbReference type="InterPro" id="IPR017900">
    <property type="entry name" value="4Fe4S_Fe_S_CS"/>
</dbReference>
<proteinExistence type="inferred from homology"/>
<dbReference type="GO" id="GO:0051539">
    <property type="term" value="F:4 iron, 4 sulfur cluster binding"/>
    <property type="evidence" value="ECO:0007669"/>
    <property type="project" value="UniProtKB-KW"/>
</dbReference>
<dbReference type="Gene3D" id="3.30.70.20">
    <property type="match status" value="2"/>
</dbReference>
<dbReference type="AlphaFoldDB" id="A0A645BKV7"/>
<feature type="domain" description="4Fe-4S" evidence="12">
    <location>
        <begin position="35"/>
        <end position="94"/>
    </location>
</feature>
<dbReference type="PROSITE" id="PS51379">
    <property type="entry name" value="4FE4S_FER_2"/>
    <property type="match status" value="3"/>
</dbReference>
<dbReference type="EMBL" id="VSSQ01020371">
    <property type="protein sequence ID" value="MPM65171.1"/>
    <property type="molecule type" value="Genomic_DNA"/>
</dbReference>
<feature type="domain" description="4Fe-4S ferredoxin-type" evidence="11">
    <location>
        <begin position="164"/>
        <end position="193"/>
    </location>
</feature>
<dbReference type="HAMAP" id="MF_00463">
    <property type="entry name" value="RsxB_RnfB"/>
    <property type="match status" value="1"/>
</dbReference>
<evidence type="ECO:0000256" key="4">
    <source>
        <dbReference type="ARBA" id="ARBA00022737"/>
    </source>
</evidence>
<protein>
    <submittedName>
        <fullName evidence="13">Electron transport complex subunit RsxB</fullName>
    </submittedName>
</protein>
<organism evidence="13">
    <name type="scientific">bioreactor metagenome</name>
    <dbReference type="NCBI Taxonomy" id="1076179"/>
    <lineage>
        <taxon>unclassified sequences</taxon>
        <taxon>metagenomes</taxon>
        <taxon>ecological metagenomes</taxon>
    </lineage>
</organism>
<evidence type="ECO:0000256" key="3">
    <source>
        <dbReference type="ARBA" id="ARBA00022723"/>
    </source>
</evidence>
<evidence type="ECO:0000256" key="7">
    <source>
        <dbReference type="ARBA" id="ARBA00023004"/>
    </source>
</evidence>